<evidence type="ECO:0000256" key="2">
    <source>
        <dbReference type="SAM" id="MobiDB-lite"/>
    </source>
</evidence>
<keyword evidence="1" id="KW-0479">Metal-binding</keyword>
<dbReference type="Proteomes" id="UP000694251">
    <property type="component" value="Chromosome 10"/>
</dbReference>
<accession>A0A8T1ZZK0</accession>
<protein>
    <submittedName>
        <fullName evidence="4">Retrotransposon Copia-like N-terminal</fullName>
    </submittedName>
</protein>
<keyword evidence="5" id="KW-1185">Reference proteome</keyword>
<dbReference type="PANTHER" id="PTHR11439:SF470">
    <property type="entry name" value="CYSTEINE-RICH RLK (RECEPTOR-LIKE PROTEIN KINASE) 8"/>
    <property type="match status" value="1"/>
</dbReference>
<reference evidence="4 5" key="1">
    <citation type="submission" date="2020-12" db="EMBL/GenBank/DDBJ databases">
        <title>Concerted genomic and epigenomic changes stabilize Arabidopsis allopolyploids.</title>
        <authorList>
            <person name="Chen Z."/>
        </authorList>
    </citation>
    <scope>NUCLEOTIDE SEQUENCE [LARGE SCALE GENOMIC DNA]</scope>
    <source>
        <strain evidence="4">As9502</strain>
        <tissue evidence="4">Leaf</tissue>
    </source>
</reference>
<feature type="region of interest" description="Disordered" evidence="2">
    <location>
        <begin position="578"/>
        <end position="616"/>
    </location>
</feature>
<dbReference type="GO" id="GO:0008270">
    <property type="term" value="F:zinc ion binding"/>
    <property type="evidence" value="ECO:0007669"/>
    <property type="project" value="UniProtKB-KW"/>
</dbReference>
<keyword evidence="1" id="KW-0862">Zinc</keyword>
<dbReference type="Pfam" id="PF07727">
    <property type="entry name" value="RVT_2"/>
    <property type="match status" value="1"/>
</dbReference>
<dbReference type="OrthoDB" id="1106744at2759"/>
<dbReference type="PANTHER" id="PTHR11439">
    <property type="entry name" value="GAG-POL-RELATED RETROTRANSPOSON"/>
    <property type="match status" value="1"/>
</dbReference>
<evidence type="ECO:0000313" key="5">
    <source>
        <dbReference type="Proteomes" id="UP000694251"/>
    </source>
</evidence>
<dbReference type="CDD" id="cd09272">
    <property type="entry name" value="RNase_HI_RT_Ty1"/>
    <property type="match status" value="1"/>
</dbReference>
<dbReference type="AlphaFoldDB" id="A0A8T1ZZK0"/>
<dbReference type="PROSITE" id="PS50158">
    <property type="entry name" value="ZF_CCHC"/>
    <property type="match status" value="1"/>
</dbReference>
<gene>
    <name evidence="4" type="ORF">ISN44_As10g027130</name>
</gene>
<dbReference type="Pfam" id="PF14244">
    <property type="entry name" value="Retrotran_gag_3"/>
    <property type="match status" value="1"/>
</dbReference>
<dbReference type="InterPro" id="IPR025724">
    <property type="entry name" value="GAG-pre-integrase_dom"/>
</dbReference>
<dbReference type="EMBL" id="JAEFBJ010000010">
    <property type="protein sequence ID" value="KAG7566113.1"/>
    <property type="molecule type" value="Genomic_DNA"/>
</dbReference>
<evidence type="ECO:0000256" key="1">
    <source>
        <dbReference type="PROSITE-ProRule" id="PRU00047"/>
    </source>
</evidence>
<dbReference type="InterPro" id="IPR005162">
    <property type="entry name" value="Retrotrans_gag_dom"/>
</dbReference>
<sequence>MSTSESSRQSTDQYNNPFFLHNTDHAGLVLVSDRLSTGADFHAWRRSMRMALNVRNKLGFIDGTITKPSPEHRDFGSWSRCNDMVATWLMNSISKKIGQSLLFISTAEGIWQNLMSRFKQDDAPRVYEIEQKLSSIQQGSLDVSAYYTELVTLWEEYKNYVELPVCTCGKCECNAAVLWERLQHRSRVTKFLMGLNDSFESTRRHILMLKPIPTIEDAFNLVTQDERQKNIKPHAKSEGVVFQTSGPPIPVNPDMSVYNGFQENYAYAMQGGYRPRQPRPMCTHCGQTGHVVQKCFKLHGYPPGYIPGFKSISAGYHSQRPATPMPAQSYQSRGPVQQNQRPHTVATVMNMPYMAPPAISPMNLDVSTMSSDQIQTLLQQLTGHVKNSVPETSVPSPSVSSITDHGAMAIQTVPVSTVTANGAMDIQSSSGIISFPSSSLRFENNKLTFQHQCLSTLYTNLPHGSWIIDSGATTHVCSDLGLFNETVSVSGVTVSLPNDTREYIQGLTIGRGILLHNLYILQLEHPSSTSFFSGSLMVDGDLWHRRLGHPSSDKLKHIPVPVILDSFIDSSHNISTPHHTIPSHASSSSHATPSVPSTSQEIVTTESATVSLPNARPKRSAKVPTYLSDYHCSFTKISEPSTQISPPATSITSSKVCTTPYPLSKYLSYSLFNEPYQSIVLSYSLETEPTTFKQAIASLQWTKAMDVELEAMELNKTWSVVELPQGKNVVGCKWVYTIKYKADGTIERYKARLVAKGFTQQEGIDYFETFSPVAKLASIKLILGLAANKGWSLTQMDVTNAFLHSELEEEIYMSLPQGYTPSSGTLPPNAVCKLHKSIYGLKQASRQWYKCFSTVLLSDGFIQSPVDNTMFVKVKGMTFIALLVYVDDILIASNNEAAVSDLKRVLAQQFKTKDLGPVKFFLGLEVARNSDGISVSQRKYCLDLLKDAGYVECKPRSVPMDPKVNLTKETGVLLQDGRSYRELVGRLLYLTLTRPDITFAVNRLSQFLSCPTDAHLQAVYNVLKYLKANPGQGLFYSVNTELCLNGFSDADWGTCLDTRRSVTGICVFLGTSLISWKSKKQQVASSSSTEAEYRAMAMASDEMVWLNQLLKSLHISVTSQAKLFTDNKSAMHIANNPVFHERIKHMEIDCHRTRDRIKEGLLKVFHVTTNNQLADILTKPLHPGPFHSVLGRMSVSSLFTPQEDSVLET</sequence>
<dbReference type="InterPro" id="IPR029472">
    <property type="entry name" value="Copia-like_N"/>
</dbReference>
<feature type="compositionally biased region" description="Polar residues" evidence="2">
    <location>
        <begin position="600"/>
        <end position="612"/>
    </location>
</feature>
<dbReference type="Pfam" id="PF13976">
    <property type="entry name" value="gag_pre-integrs"/>
    <property type="match status" value="1"/>
</dbReference>
<comment type="caution">
    <text evidence="4">The sequence shown here is derived from an EMBL/GenBank/DDBJ whole genome shotgun (WGS) entry which is preliminary data.</text>
</comment>
<dbReference type="InterPro" id="IPR013103">
    <property type="entry name" value="RVT_2"/>
</dbReference>
<dbReference type="InterPro" id="IPR001878">
    <property type="entry name" value="Znf_CCHC"/>
</dbReference>
<evidence type="ECO:0000313" key="4">
    <source>
        <dbReference type="EMBL" id="KAG7566113.1"/>
    </source>
</evidence>
<evidence type="ECO:0000259" key="3">
    <source>
        <dbReference type="PROSITE" id="PS50158"/>
    </source>
</evidence>
<dbReference type="GO" id="GO:0003676">
    <property type="term" value="F:nucleic acid binding"/>
    <property type="evidence" value="ECO:0007669"/>
    <property type="project" value="InterPro"/>
</dbReference>
<feature type="domain" description="CCHC-type" evidence="3">
    <location>
        <begin position="282"/>
        <end position="295"/>
    </location>
</feature>
<feature type="compositionally biased region" description="Low complexity" evidence="2">
    <location>
        <begin position="578"/>
        <end position="599"/>
    </location>
</feature>
<organism evidence="4 5">
    <name type="scientific">Arabidopsis suecica</name>
    <name type="common">Swedish thale-cress</name>
    <name type="synonym">Cardaminopsis suecica</name>
    <dbReference type="NCBI Taxonomy" id="45249"/>
    <lineage>
        <taxon>Eukaryota</taxon>
        <taxon>Viridiplantae</taxon>
        <taxon>Streptophyta</taxon>
        <taxon>Embryophyta</taxon>
        <taxon>Tracheophyta</taxon>
        <taxon>Spermatophyta</taxon>
        <taxon>Magnoliopsida</taxon>
        <taxon>eudicotyledons</taxon>
        <taxon>Gunneridae</taxon>
        <taxon>Pentapetalae</taxon>
        <taxon>rosids</taxon>
        <taxon>malvids</taxon>
        <taxon>Brassicales</taxon>
        <taxon>Brassicaceae</taxon>
        <taxon>Camelineae</taxon>
        <taxon>Arabidopsis</taxon>
    </lineage>
</organism>
<feature type="region of interest" description="Disordered" evidence="2">
    <location>
        <begin position="317"/>
        <end position="336"/>
    </location>
</feature>
<name>A0A8T1ZZK0_ARASU</name>
<proteinExistence type="predicted"/>
<feature type="compositionally biased region" description="Polar residues" evidence="2">
    <location>
        <begin position="326"/>
        <end position="336"/>
    </location>
</feature>
<keyword evidence="1" id="KW-0863">Zinc-finger</keyword>
<dbReference type="Pfam" id="PF03732">
    <property type="entry name" value="Retrotrans_gag"/>
    <property type="match status" value="1"/>
</dbReference>